<dbReference type="GO" id="GO:0005576">
    <property type="term" value="C:extracellular region"/>
    <property type="evidence" value="ECO:0007669"/>
    <property type="project" value="InterPro"/>
</dbReference>
<dbReference type="OrthoDB" id="10001248at2759"/>
<dbReference type="AlphaFoldDB" id="A0A8B6CN40"/>
<protein>
    <submittedName>
        <fullName evidence="2">Uncharacterized protein</fullName>
    </submittedName>
</protein>
<reference evidence="2" key="1">
    <citation type="submission" date="2018-11" db="EMBL/GenBank/DDBJ databases">
        <authorList>
            <person name="Alioto T."/>
            <person name="Alioto T."/>
        </authorList>
    </citation>
    <scope>NUCLEOTIDE SEQUENCE</scope>
</reference>
<sequence length="193" mass="21320">MTRFVALVLLPAFVLCCCPPKQWRGMVFVDYSMRGDDGMGHRSEISEGLIYDQTVRKLVANQTISVDGGPEFHQTSLLDFNTGMEYIVRDNKCTKINITTMEPGCIPTNATVMNQSYMGAGAAKVKTTIYRFEDEQMLVYLTVADDGCVPIFYEGAGMNRKGESVKMGIQYMGIEAVATDPSVFNLPASCSMM</sequence>
<evidence type="ECO:0000313" key="3">
    <source>
        <dbReference type="Proteomes" id="UP000596742"/>
    </source>
</evidence>
<keyword evidence="3" id="KW-1185">Reference proteome</keyword>
<evidence type="ECO:0000256" key="1">
    <source>
        <dbReference type="SAM" id="SignalP"/>
    </source>
</evidence>
<dbReference type="EMBL" id="UYJE01001954">
    <property type="protein sequence ID" value="VDI06676.1"/>
    <property type="molecule type" value="Genomic_DNA"/>
</dbReference>
<dbReference type="PANTHER" id="PTHR10697">
    <property type="entry name" value="MAMMALIAN EPENDYMIN-RELATED PROTEIN 1"/>
    <property type="match status" value="1"/>
</dbReference>
<dbReference type="Pfam" id="PF00811">
    <property type="entry name" value="Ependymin"/>
    <property type="match status" value="1"/>
</dbReference>
<dbReference type="GO" id="GO:0007160">
    <property type="term" value="P:cell-matrix adhesion"/>
    <property type="evidence" value="ECO:0007669"/>
    <property type="project" value="InterPro"/>
</dbReference>
<dbReference type="GO" id="GO:0005509">
    <property type="term" value="F:calcium ion binding"/>
    <property type="evidence" value="ECO:0007669"/>
    <property type="project" value="InterPro"/>
</dbReference>
<feature type="chain" id="PRO_5032724368" evidence="1">
    <location>
        <begin position="17"/>
        <end position="193"/>
    </location>
</feature>
<proteinExistence type="predicted"/>
<dbReference type="PANTHER" id="PTHR10697:SF1">
    <property type="entry name" value="MAMMALIAN EPENDYMIN-RELATED PROTEIN 1"/>
    <property type="match status" value="1"/>
</dbReference>
<evidence type="ECO:0000313" key="2">
    <source>
        <dbReference type="EMBL" id="VDI06676.1"/>
    </source>
</evidence>
<accession>A0A8B6CN40</accession>
<name>A0A8B6CN40_MYTGA</name>
<comment type="caution">
    <text evidence="2">The sequence shown here is derived from an EMBL/GenBank/DDBJ whole genome shotgun (WGS) entry which is preliminary data.</text>
</comment>
<dbReference type="GO" id="GO:0005764">
    <property type="term" value="C:lysosome"/>
    <property type="evidence" value="ECO:0007669"/>
    <property type="project" value="TreeGrafter"/>
</dbReference>
<organism evidence="2 3">
    <name type="scientific">Mytilus galloprovincialis</name>
    <name type="common">Mediterranean mussel</name>
    <dbReference type="NCBI Taxonomy" id="29158"/>
    <lineage>
        <taxon>Eukaryota</taxon>
        <taxon>Metazoa</taxon>
        <taxon>Spiralia</taxon>
        <taxon>Lophotrochozoa</taxon>
        <taxon>Mollusca</taxon>
        <taxon>Bivalvia</taxon>
        <taxon>Autobranchia</taxon>
        <taxon>Pteriomorphia</taxon>
        <taxon>Mytilida</taxon>
        <taxon>Mytiloidea</taxon>
        <taxon>Mytilidae</taxon>
        <taxon>Mytilinae</taxon>
        <taxon>Mytilus</taxon>
    </lineage>
</organism>
<gene>
    <name evidence="2" type="ORF">MGAL_10B013837</name>
</gene>
<keyword evidence="1" id="KW-0732">Signal</keyword>
<dbReference type="InterPro" id="IPR001299">
    <property type="entry name" value="Ependymin"/>
</dbReference>
<dbReference type="Proteomes" id="UP000596742">
    <property type="component" value="Unassembled WGS sequence"/>
</dbReference>
<feature type="signal peptide" evidence="1">
    <location>
        <begin position="1"/>
        <end position="16"/>
    </location>
</feature>